<evidence type="ECO:0000313" key="1">
    <source>
        <dbReference type="EMBL" id="GAA0183907.1"/>
    </source>
</evidence>
<dbReference type="AlphaFoldDB" id="A0AAV3RRC4"/>
<dbReference type="PANTHER" id="PTHR33710">
    <property type="entry name" value="BNAC02G09200D PROTEIN"/>
    <property type="match status" value="1"/>
</dbReference>
<proteinExistence type="predicted"/>
<dbReference type="EMBL" id="BAABME010011525">
    <property type="protein sequence ID" value="GAA0183907.1"/>
    <property type="molecule type" value="Genomic_DNA"/>
</dbReference>
<reference evidence="1 2" key="1">
    <citation type="submission" date="2024-01" db="EMBL/GenBank/DDBJ databases">
        <title>The complete chloroplast genome sequence of Lithospermum erythrorhizon: insights into the phylogenetic relationship among Boraginaceae species and the maternal lineages of purple gromwells.</title>
        <authorList>
            <person name="Okada T."/>
            <person name="Watanabe K."/>
        </authorList>
    </citation>
    <scope>NUCLEOTIDE SEQUENCE [LARGE SCALE GENOMIC DNA]</scope>
</reference>
<evidence type="ECO:0000313" key="2">
    <source>
        <dbReference type="Proteomes" id="UP001454036"/>
    </source>
</evidence>
<dbReference type="InterPro" id="IPR036691">
    <property type="entry name" value="Endo/exonu/phosph_ase_sf"/>
</dbReference>
<dbReference type="Gene3D" id="3.60.10.10">
    <property type="entry name" value="Endonuclease/exonuclease/phosphatase"/>
    <property type="match status" value="1"/>
</dbReference>
<sequence>MPQALVVDANGRKGGKRKLSWSLLRFISKSSVLPTIFIGDFNEVFFPYEHVSQSQWQMNNFRQVAEDCGIFDVGFSGFPFTWCNNFTSPHSTRARLDRGLASKGWIDEFPDARLRHLSSNYSDHLPLLLIKGTRRHGLKRGKARFRFEPSWCLYNDTIEVVRTVWNKDMLEDLGRNLFCCIQNSKLGLLQWKREALGNGRMSTISVLRDTNGISYTTTEEIQRIAAEFYQVLFTSETTPGSLNLHNLQTKRLMDAQRNGLEMVFSASEVKKSIFSIKGNKAPGPDGMWDNSSNTIGTLLG</sequence>
<dbReference type="SUPFAM" id="SSF56219">
    <property type="entry name" value="DNase I-like"/>
    <property type="match status" value="1"/>
</dbReference>
<accession>A0AAV3RRC4</accession>
<protein>
    <submittedName>
        <fullName evidence="1">Uncharacterized protein</fullName>
    </submittedName>
</protein>
<name>A0AAV3RRC4_LITER</name>
<dbReference type="PANTHER" id="PTHR33710:SF71">
    <property type="entry name" value="ENDONUCLEASE_EXONUCLEASE_PHOSPHATASE DOMAIN-CONTAINING PROTEIN"/>
    <property type="match status" value="1"/>
</dbReference>
<keyword evidence="2" id="KW-1185">Reference proteome</keyword>
<dbReference type="Proteomes" id="UP001454036">
    <property type="component" value="Unassembled WGS sequence"/>
</dbReference>
<organism evidence="1 2">
    <name type="scientific">Lithospermum erythrorhizon</name>
    <name type="common">Purple gromwell</name>
    <name type="synonym">Lithospermum officinale var. erythrorhizon</name>
    <dbReference type="NCBI Taxonomy" id="34254"/>
    <lineage>
        <taxon>Eukaryota</taxon>
        <taxon>Viridiplantae</taxon>
        <taxon>Streptophyta</taxon>
        <taxon>Embryophyta</taxon>
        <taxon>Tracheophyta</taxon>
        <taxon>Spermatophyta</taxon>
        <taxon>Magnoliopsida</taxon>
        <taxon>eudicotyledons</taxon>
        <taxon>Gunneridae</taxon>
        <taxon>Pentapetalae</taxon>
        <taxon>asterids</taxon>
        <taxon>lamiids</taxon>
        <taxon>Boraginales</taxon>
        <taxon>Boraginaceae</taxon>
        <taxon>Boraginoideae</taxon>
        <taxon>Lithospermeae</taxon>
        <taxon>Lithospermum</taxon>
    </lineage>
</organism>
<gene>
    <name evidence="1" type="ORF">LIER_31242</name>
</gene>
<comment type="caution">
    <text evidence="1">The sequence shown here is derived from an EMBL/GenBank/DDBJ whole genome shotgun (WGS) entry which is preliminary data.</text>
</comment>